<gene>
    <name evidence="2" type="ORF">HNR20_003864</name>
</gene>
<feature type="signal peptide" evidence="1">
    <location>
        <begin position="1"/>
        <end position="36"/>
    </location>
</feature>
<dbReference type="AlphaFoldDB" id="A0A840W566"/>
<evidence type="ECO:0000313" key="2">
    <source>
        <dbReference type="EMBL" id="MBB5479359.1"/>
    </source>
</evidence>
<evidence type="ECO:0000313" key="3">
    <source>
        <dbReference type="Proteomes" id="UP000586947"/>
    </source>
</evidence>
<dbReference type="PROSITE" id="PS51318">
    <property type="entry name" value="TAT"/>
    <property type="match status" value="1"/>
</dbReference>
<accession>A0A840W566</accession>
<reference evidence="2 3" key="1">
    <citation type="submission" date="2020-08" db="EMBL/GenBank/DDBJ databases">
        <title>Sequencing the genomes of 1000 actinobacteria strains.</title>
        <authorList>
            <person name="Klenk H.-P."/>
        </authorList>
    </citation>
    <scope>NUCLEOTIDE SEQUENCE [LARGE SCALE GENOMIC DNA]</scope>
    <source>
        <strain evidence="2 3">DSM 103125</strain>
    </source>
</reference>
<sequence>MARSPSIRLRRRGVLGIPALVAAALTVVARPAPASAAPKAECLADLLQDA</sequence>
<proteinExistence type="predicted"/>
<dbReference type="EMBL" id="JACHDP010000001">
    <property type="protein sequence ID" value="MBB5479359.1"/>
    <property type="molecule type" value="Genomic_DNA"/>
</dbReference>
<protein>
    <submittedName>
        <fullName evidence="2">Uncharacterized protein</fullName>
    </submittedName>
</protein>
<feature type="chain" id="PRO_5032941170" evidence="1">
    <location>
        <begin position="37"/>
        <end position="50"/>
    </location>
</feature>
<keyword evidence="1" id="KW-0732">Signal</keyword>
<comment type="caution">
    <text evidence="2">The sequence shown here is derived from an EMBL/GenBank/DDBJ whole genome shotgun (WGS) entry which is preliminary data.</text>
</comment>
<dbReference type="InterPro" id="IPR006311">
    <property type="entry name" value="TAT_signal"/>
</dbReference>
<dbReference type="RefSeq" id="WP_184181929.1">
    <property type="nucleotide sequence ID" value="NZ_BMNF01000001.1"/>
</dbReference>
<name>A0A840W566_9ACTN</name>
<dbReference type="Proteomes" id="UP000586947">
    <property type="component" value="Unassembled WGS sequence"/>
</dbReference>
<evidence type="ECO:0000256" key="1">
    <source>
        <dbReference type="SAM" id="SignalP"/>
    </source>
</evidence>
<keyword evidence="3" id="KW-1185">Reference proteome</keyword>
<organism evidence="2 3">
    <name type="scientific">Micromonospora parathelypteridis</name>
    <dbReference type="NCBI Taxonomy" id="1839617"/>
    <lineage>
        <taxon>Bacteria</taxon>
        <taxon>Bacillati</taxon>
        <taxon>Actinomycetota</taxon>
        <taxon>Actinomycetes</taxon>
        <taxon>Micromonosporales</taxon>
        <taxon>Micromonosporaceae</taxon>
        <taxon>Micromonospora</taxon>
    </lineage>
</organism>